<keyword evidence="12" id="KW-0645">Protease</keyword>
<accession>A0A0G2B984</accession>
<dbReference type="GO" id="GO:0006508">
    <property type="term" value="P:proteolysis"/>
    <property type="evidence" value="ECO:0007669"/>
    <property type="project" value="InterPro"/>
</dbReference>
<dbReference type="EMBL" id="LCRX01000011">
    <property type="protein sequence ID" value="KKW42024.1"/>
    <property type="molecule type" value="Genomic_DNA"/>
</dbReference>
<dbReference type="Gene3D" id="3.40.710.10">
    <property type="entry name" value="DD-peptidase/beta-lactamase superfamily"/>
    <property type="match status" value="1"/>
</dbReference>
<feature type="active site" evidence="7">
    <location>
        <position position="613"/>
    </location>
</feature>
<evidence type="ECO:0000256" key="5">
    <source>
        <dbReference type="ARBA" id="ARBA00022984"/>
    </source>
</evidence>
<comment type="similarity">
    <text evidence="1 9">Belongs to the peptidase S11 family.</text>
</comment>
<evidence type="ECO:0000313" key="12">
    <source>
        <dbReference type="EMBL" id="KKW42024.1"/>
    </source>
</evidence>
<dbReference type="GO" id="GO:0071555">
    <property type="term" value="P:cell wall organization"/>
    <property type="evidence" value="ECO:0007669"/>
    <property type="project" value="UniProtKB-KW"/>
</dbReference>
<keyword evidence="3" id="KW-0378">Hydrolase</keyword>
<gene>
    <name evidence="12" type="ORF">UY92_C0011G0046</name>
</gene>
<evidence type="ECO:0000313" key="13">
    <source>
        <dbReference type="Proteomes" id="UP000033870"/>
    </source>
</evidence>
<dbReference type="GO" id="GO:0008360">
    <property type="term" value="P:regulation of cell shape"/>
    <property type="evidence" value="ECO:0007669"/>
    <property type="project" value="UniProtKB-KW"/>
</dbReference>
<evidence type="ECO:0000256" key="3">
    <source>
        <dbReference type="ARBA" id="ARBA00022801"/>
    </source>
</evidence>
<comment type="caution">
    <text evidence="12">The sequence shown here is derived from an EMBL/GenBank/DDBJ whole genome shotgun (WGS) entry which is preliminary data.</text>
</comment>
<feature type="active site" description="Acyl-ester intermediate" evidence="7">
    <location>
        <position position="556"/>
    </location>
</feature>
<feature type="active site" description="Proton acceptor" evidence="7">
    <location>
        <position position="559"/>
    </location>
</feature>
<keyword evidence="2 10" id="KW-0732">Signal</keyword>
<dbReference type="PRINTS" id="PR00725">
    <property type="entry name" value="DADACBPTASE1"/>
</dbReference>
<dbReference type="InterPro" id="IPR012338">
    <property type="entry name" value="Beta-lactam/transpept-like"/>
</dbReference>
<dbReference type="GO" id="GO:0009252">
    <property type="term" value="P:peptidoglycan biosynthetic process"/>
    <property type="evidence" value="ECO:0007669"/>
    <property type="project" value="UniProtKB-KW"/>
</dbReference>
<evidence type="ECO:0000256" key="4">
    <source>
        <dbReference type="ARBA" id="ARBA00022960"/>
    </source>
</evidence>
<keyword evidence="12" id="KW-0121">Carboxypeptidase</keyword>
<keyword evidence="6" id="KW-0961">Cell wall biogenesis/degradation</keyword>
<evidence type="ECO:0000256" key="1">
    <source>
        <dbReference type="ARBA" id="ARBA00007164"/>
    </source>
</evidence>
<evidence type="ECO:0000256" key="6">
    <source>
        <dbReference type="ARBA" id="ARBA00023316"/>
    </source>
</evidence>
<evidence type="ECO:0000259" key="11">
    <source>
        <dbReference type="Pfam" id="PF00768"/>
    </source>
</evidence>
<reference evidence="12 13" key="1">
    <citation type="journal article" date="2015" name="Nature">
        <title>rRNA introns, odd ribosomes, and small enigmatic genomes across a large radiation of phyla.</title>
        <authorList>
            <person name="Brown C.T."/>
            <person name="Hug L.A."/>
            <person name="Thomas B.C."/>
            <person name="Sharon I."/>
            <person name="Castelle C.J."/>
            <person name="Singh A."/>
            <person name="Wilkins M.J."/>
            <person name="Williams K.H."/>
            <person name="Banfield J.F."/>
        </authorList>
    </citation>
    <scope>NUCLEOTIDE SEQUENCE [LARGE SCALE GENOMIC DNA]</scope>
</reference>
<dbReference type="AlphaFoldDB" id="A0A0G2B984"/>
<proteinExistence type="inferred from homology"/>
<dbReference type="InterPro" id="IPR001967">
    <property type="entry name" value="Peptidase_S11_N"/>
</dbReference>
<keyword evidence="5" id="KW-0573">Peptidoglycan synthesis</keyword>
<feature type="signal peptide" evidence="10">
    <location>
        <begin position="1"/>
        <end position="23"/>
    </location>
</feature>
<feature type="domain" description="Peptidase S11 D-alanyl-D-alanine carboxypeptidase A N-terminal" evidence="11">
    <location>
        <begin position="540"/>
        <end position="755"/>
    </location>
</feature>
<feature type="binding site" evidence="8">
    <location>
        <position position="725"/>
    </location>
    <ligand>
        <name>substrate</name>
    </ligand>
</feature>
<name>A0A0G2B984_9BACT</name>
<evidence type="ECO:0000256" key="8">
    <source>
        <dbReference type="PIRSR" id="PIRSR618044-2"/>
    </source>
</evidence>
<evidence type="ECO:0000256" key="9">
    <source>
        <dbReference type="RuleBase" id="RU004016"/>
    </source>
</evidence>
<dbReference type="Proteomes" id="UP000033870">
    <property type="component" value="Unassembled WGS sequence"/>
</dbReference>
<dbReference type="SUPFAM" id="SSF56601">
    <property type="entry name" value="beta-lactamase/transpeptidase-like"/>
    <property type="match status" value="1"/>
</dbReference>
<keyword evidence="4" id="KW-0133">Cell shape</keyword>
<dbReference type="STRING" id="1619044.UY92_C0011G0046"/>
<feature type="chain" id="PRO_5002542471" evidence="10">
    <location>
        <begin position="24"/>
        <end position="777"/>
    </location>
</feature>
<evidence type="ECO:0000256" key="7">
    <source>
        <dbReference type="PIRSR" id="PIRSR618044-1"/>
    </source>
</evidence>
<evidence type="ECO:0000256" key="2">
    <source>
        <dbReference type="ARBA" id="ARBA00022729"/>
    </source>
</evidence>
<dbReference type="GO" id="GO:0009002">
    <property type="term" value="F:serine-type D-Ala-D-Ala carboxypeptidase activity"/>
    <property type="evidence" value="ECO:0007669"/>
    <property type="project" value="InterPro"/>
</dbReference>
<dbReference type="Pfam" id="PF00768">
    <property type="entry name" value="Peptidase_S11"/>
    <property type="match status" value="1"/>
</dbReference>
<sequence length="777" mass="86051">MPTKTLLSVFLVFLSLTPSALLAASFNPNFIISDEELQDWQSLGRAEINQFLRAKGSFLSDYITEDTEGNRRRAGEIIYRAARQYAISPKYLLVKLQKEQSLVSDPDPTQRQIDWATGYGVCDSCDTNDPALQKYKGFAHQVDSAAGIMRWYYDNVKKENWIKRPNTEYKIDNTPVVPANFATAFLYTYTPHLHGNQNFWKLWSSWFNQSYPNGTLIKGLETPMVYLVEDGKKRPIASMSVLASRYNPNLIVAVPADHLARYPEGRAINFPNYSVLRAGDTYYLLDDDTLRPFAAAGLVKDFGYHPDEIVIIGTEEVAAYPLGKPVTTDSQYPAGRLIKLAQTGAMYFIKDGIYYPLTDPAIAEVRFPKQKPEPGTAQDLSGLTHGGLMTFPDGTLMGVKLTGKIFAIEAGKRRHITSEEVFTALGYKWNNVVWVSELTADIHLPGEPVYLNKNPEASATPPAAPQSQLPVPDIAKPAAATETPAGSNLLYYTAPASGPAVFPETGKMIATAPSAATSEGPGFQTPIDAFLVASYQNGATAILAGKNIDVPRPLASFTKVMTAERLFAEGINLHEASTFVPEKHTAPYQHLFRITAGEQVKNSDLLYSLLVSSLNTPARMLAQAVSPDESAFVKRMNETARGWGLSKTYFTDTSGYDLGNQSTAREYLTVFVKAFANPEIRRFLATKQYEYEEVTDLDGKPRHSDDNSNRLVLQNNLPYTILASKTGYLYESGYGLAMVIERRTDGRQFIIITLGNPDYASRYSEPEKLANWAAATF</sequence>
<dbReference type="InterPro" id="IPR018044">
    <property type="entry name" value="Peptidase_S11"/>
</dbReference>
<protein>
    <submittedName>
        <fullName evidence="12">Peptidase S11, D-alanyl-D-alanine carboxypeptidase 1</fullName>
    </submittedName>
</protein>
<organism evidence="12 13">
    <name type="scientific">Candidatus Magasanikbacteria bacterium GW2011_GWA2_56_11</name>
    <dbReference type="NCBI Taxonomy" id="1619044"/>
    <lineage>
        <taxon>Bacteria</taxon>
        <taxon>Candidatus Magasanikiibacteriota</taxon>
    </lineage>
</organism>
<evidence type="ECO:0000256" key="10">
    <source>
        <dbReference type="SAM" id="SignalP"/>
    </source>
</evidence>